<dbReference type="SUPFAM" id="SSF55781">
    <property type="entry name" value="GAF domain-like"/>
    <property type="match status" value="1"/>
</dbReference>
<protein>
    <recommendedName>
        <fullName evidence="3">GAF domain-containing protein</fullName>
    </recommendedName>
</protein>
<evidence type="ECO:0008006" key="3">
    <source>
        <dbReference type="Google" id="ProtNLM"/>
    </source>
</evidence>
<comment type="caution">
    <text evidence="1">The sequence shown here is derived from an EMBL/GenBank/DDBJ whole genome shotgun (WGS) entry which is preliminary data.</text>
</comment>
<sequence>MTPATISIVQKLQQLSAVTASDLAALGVVDRQTRKLRWHAVVGSISERTEKIRQHAHTGLVGEVLRTGSFMQFRTDNGLMRELDEAIMVTEKLRHAAAWPLAAQSEWYAYTILIGKRHAGRYEPEQIEAGTRLVQELTAESMFTNRDRI</sequence>
<evidence type="ECO:0000313" key="2">
    <source>
        <dbReference type="Proteomes" id="UP000683139"/>
    </source>
</evidence>
<dbReference type="RefSeq" id="WP_213513976.1">
    <property type="nucleotide sequence ID" value="NZ_BOSE01000002.1"/>
</dbReference>
<dbReference type="EMBL" id="BOSE01000002">
    <property type="protein sequence ID" value="GIP15691.1"/>
    <property type="molecule type" value="Genomic_DNA"/>
</dbReference>
<gene>
    <name evidence="1" type="ORF">J40TS1_13330</name>
</gene>
<accession>A0A919YP42</accession>
<dbReference type="InterPro" id="IPR029016">
    <property type="entry name" value="GAF-like_dom_sf"/>
</dbReference>
<reference evidence="1" key="1">
    <citation type="submission" date="2021-03" db="EMBL/GenBank/DDBJ databases">
        <title>Antimicrobial resistance genes in bacteria isolated from Japanese honey, and their potential for conferring macrolide and lincosamide resistance in the American foulbrood pathogen Paenibacillus larvae.</title>
        <authorList>
            <person name="Okamoto M."/>
            <person name="Kumagai M."/>
            <person name="Kanamori H."/>
            <person name="Takamatsu D."/>
        </authorList>
    </citation>
    <scope>NUCLEOTIDE SEQUENCE</scope>
    <source>
        <strain evidence="1">J40TS1</strain>
    </source>
</reference>
<dbReference type="Gene3D" id="3.30.450.40">
    <property type="match status" value="1"/>
</dbReference>
<evidence type="ECO:0000313" key="1">
    <source>
        <dbReference type="EMBL" id="GIP15691.1"/>
    </source>
</evidence>
<proteinExistence type="predicted"/>
<organism evidence="1 2">
    <name type="scientific">Paenibacillus montaniterrae</name>
    <dbReference type="NCBI Taxonomy" id="429341"/>
    <lineage>
        <taxon>Bacteria</taxon>
        <taxon>Bacillati</taxon>
        <taxon>Bacillota</taxon>
        <taxon>Bacilli</taxon>
        <taxon>Bacillales</taxon>
        <taxon>Paenibacillaceae</taxon>
        <taxon>Paenibacillus</taxon>
    </lineage>
</organism>
<name>A0A919YP42_9BACL</name>
<keyword evidence="2" id="KW-1185">Reference proteome</keyword>
<dbReference type="Proteomes" id="UP000683139">
    <property type="component" value="Unassembled WGS sequence"/>
</dbReference>
<dbReference type="AlphaFoldDB" id="A0A919YP42"/>